<dbReference type="RefSeq" id="XP_047604375.1">
    <property type="nucleotide sequence ID" value="XM_047749015.1"/>
</dbReference>
<accession>F2SRK4</accession>
<protein>
    <submittedName>
        <fullName evidence="1">Uncharacterized protein</fullName>
    </submittedName>
</protein>
<keyword evidence="2" id="KW-1185">Reference proteome</keyword>
<dbReference type="InParanoid" id="F2SRK4"/>
<dbReference type="Proteomes" id="UP000008864">
    <property type="component" value="Unassembled WGS sequence"/>
</dbReference>
<organism evidence="1 2">
    <name type="scientific">Trichophyton rubrum (strain ATCC MYA-4607 / CBS 118892)</name>
    <name type="common">Athlete's foot fungus</name>
    <dbReference type="NCBI Taxonomy" id="559305"/>
    <lineage>
        <taxon>Eukaryota</taxon>
        <taxon>Fungi</taxon>
        <taxon>Dikarya</taxon>
        <taxon>Ascomycota</taxon>
        <taxon>Pezizomycotina</taxon>
        <taxon>Eurotiomycetes</taxon>
        <taxon>Eurotiomycetidae</taxon>
        <taxon>Onygenales</taxon>
        <taxon>Arthrodermataceae</taxon>
        <taxon>Trichophyton</taxon>
    </lineage>
</organism>
<name>F2SRK4_TRIRC</name>
<reference evidence="2" key="1">
    <citation type="journal article" date="2012" name="MBio">
        <title>Comparative genome analysis of Trichophyton rubrum and related dermatophytes reveals candidate genes involved in infection.</title>
        <authorList>
            <person name="Martinez D.A."/>
            <person name="Oliver B.G."/>
            <person name="Graeser Y."/>
            <person name="Goldberg J.M."/>
            <person name="Li W."/>
            <person name="Martinez-Rossi N.M."/>
            <person name="Monod M."/>
            <person name="Shelest E."/>
            <person name="Barton R.C."/>
            <person name="Birch E."/>
            <person name="Brakhage A.A."/>
            <person name="Chen Z."/>
            <person name="Gurr S.J."/>
            <person name="Heiman D."/>
            <person name="Heitman J."/>
            <person name="Kosti I."/>
            <person name="Rossi A."/>
            <person name="Saif S."/>
            <person name="Samalova M."/>
            <person name="Saunders C.W."/>
            <person name="Shea T."/>
            <person name="Summerbell R.C."/>
            <person name="Xu J."/>
            <person name="Young S."/>
            <person name="Zeng Q."/>
            <person name="Birren B.W."/>
            <person name="Cuomo C.A."/>
            <person name="White T.C."/>
        </authorList>
    </citation>
    <scope>NUCLEOTIDE SEQUENCE [LARGE SCALE GENOMIC DNA]</scope>
    <source>
        <strain evidence="2">ATCC MYA-4607 / CBS 118892</strain>
    </source>
</reference>
<dbReference type="GeneID" id="10379296"/>
<dbReference type="HOGENOM" id="CLU_2293715_0_0_1"/>
<dbReference type="EMBL" id="GG700652">
    <property type="protein sequence ID" value="EGD88972.2"/>
    <property type="molecule type" value="Genomic_DNA"/>
</dbReference>
<evidence type="ECO:0000313" key="1">
    <source>
        <dbReference type="EMBL" id="EGD88972.2"/>
    </source>
</evidence>
<dbReference type="AlphaFoldDB" id="F2SRK4"/>
<dbReference type="VEuPathDB" id="FungiDB:TERG_08856"/>
<proteinExistence type="predicted"/>
<gene>
    <name evidence="1" type="ORF">TERG_08856</name>
</gene>
<sequence length="101" mass="10864">MFIELAVLPELAGVHEGGGEFPTTVAKTGNLKIFDGKEEIGTLFVDLEVINEWPGLTEDEEKEAEGAGLFEFYLIMAALEGDSPLRGKTGVMTSKTMRSAA</sequence>
<evidence type="ECO:0000313" key="2">
    <source>
        <dbReference type="Proteomes" id="UP000008864"/>
    </source>
</evidence>